<feature type="signal peptide" evidence="2">
    <location>
        <begin position="1"/>
        <end position="20"/>
    </location>
</feature>
<dbReference type="SUPFAM" id="SSF52266">
    <property type="entry name" value="SGNH hydrolase"/>
    <property type="match status" value="1"/>
</dbReference>
<feature type="region of interest" description="Disordered" evidence="1">
    <location>
        <begin position="76"/>
        <end position="100"/>
    </location>
</feature>
<evidence type="ECO:0008006" key="5">
    <source>
        <dbReference type="Google" id="ProtNLM"/>
    </source>
</evidence>
<dbReference type="AlphaFoldDB" id="A0A9P6NUB1"/>
<dbReference type="InterPro" id="IPR001087">
    <property type="entry name" value="GDSL"/>
</dbReference>
<keyword evidence="2" id="KW-0732">Signal</keyword>
<name>A0A9P6NUB1_9BASI</name>
<dbReference type="OrthoDB" id="1600564at2759"/>
<reference evidence="3" key="1">
    <citation type="submission" date="2013-11" db="EMBL/GenBank/DDBJ databases">
        <title>Genome sequence of the fusiform rust pathogen reveals effectors for host alternation and coevolution with pine.</title>
        <authorList>
            <consortium name="DOE Joint Genome Institute"/>
            <person name="Smith K."/>
            <person name="Pendleton A."/>
            <person name="Kubisiak T."/>
            <person name="Anderson C."/>
            <person name="Salamov A."/>
            <person name="Aerts A."/>
            <person name="Riley R."/>
            <person name="Clum A."/>
            <person name="Lindquist E."/>
            <person name="Ence D."/>
            <person name="Campbell M."/>
            <person name="Kronenberg Z."/>
            <person name="Feau N."/>
            <person name="Dhillon B."/>
            <person name="Hamelin R."/>
            <person name="Burleigh J."/>
            <person name="Smith J."/>
            <person name="Yandell M."/>
            <person name="Nelson C."/>
            <person name="Grigoriev I."/>
            <person name="Davis J."/>
        </authorList>
    </citation>
    <scope>NUCLEOTIDE SEQUENCE</scope>
    <source>
        <strain evidence="3">G11</strain>
    </source>
</reference>
<accession>A0A9P6NUB1</accession>
<gene>
    <name evidence="3" type="ORF">CROQUDRAFT_720837</name>
</gene>
<proteinExistence type="predicted"/>
<organism evidence="3 4">
    <name type="scientific">Cronartium quercuum f. sp. fusiforme G11</name>
    <dbReference type="NCBI Taxonomy" id="708437"/>
    <lineage>
        <taxon>Eukaryota</taxon>
        <taxon>Fungi</taxon>
        <taxon>Dikarya</taxon>
        <taxon>Basidiomycota</taxon>
        <taxon>Pucciniomycotina</taxon>
        <taxon>Pucciniomycetes</taxon>
        <taxon>Pucciniales</taxon>
        <taxon>Coleosporiaceae</taxon>
        <taxon>Cronartium</taxon>
    </lineage>
</organism>
<evidence type="ECO:0000256" key="2">
    <source>
        <dbReference type="SAM" id="SignalP"/>
    </source>
</evidence>
<keyword evidence="4" id="KW-1185">Reference proteome</keyword>
<dbReference type="Pfam" id="PF00657">
    <property type="entry name" value="Lipase_GDSL"/>
    <property type="match status" value="1"/>
</dbReference>
<evidence type="ECO:0000256" key="1">
    <source>
        <dbReference type="SAM" id="MobiDB-lite"/>
    </source>
</evidence>
<dbReference type="GO" id="GO:0016788">
    <property type="term" value="F:hydrolase activity, acting on ester bonds"/>
    <property type="evidence" value="ECO:0007669"/>
    <property type="project" value="InterPro"/>
</dbReference>
<protein>
    <recommendedName>
        <fullName evidence="5">SGNH hydrolase-type esterase domain-containing protein</fullName>
    </recommendedName>
</protein>
<comment type="caution">
    <text evidence="3">The sequence shown here is derived from an EMBL/GenBank/DDBJ whole genome shotgun (WGS) entry which is preliminary data.</text>
</comment>
<dbReference type="InterPro" id="IPR036514">
    <property type="entry name" value="SGNH_hydro_sf"/>
</dbReference>
<feature type="chain" id="PRO_5040409176" description="SGNH hydrolase-type esterase domain-containing protein" evidence="2">
    <location>
        <begin position="21"/>
        <end position="318"/>
    </location>
</feature>
<sequence length="318" mass="34982">MKAKTFSTFIFLLLASYAQAIKEPINFYPLKMATKPKCVNLASKGFGNFNSGIDLTTIKIIYAFGDSYMANGQSIGGTPPSSECSKNDGDNPKCGGRASNGPVYPEQFAKYIDATLKDYAQGGATVSHLLWPSDKPQTDMIEHVQTFIDQHNIIDPSSTLAIISYGINDWASTYRLGTGNLLKAAQELIDQTDRIFKAGIRKIVILSPPMISNPLQSFNDKIWNDLKFLKTQYTDLQIGYVDFTALYSAIKANPHSFGYESTGSCLKSQTSIAAGKCSTPAVYLYWIPDHPQKLTHGLMAEWTYEALTTCTAQKVSSQ</sequence>
<dbReference type="EMBL" id="MU167225">
    <property type="protein sequence ID" value="KAG0149671.1"/>
    <property type="molecule type" value="Genomic_DNA"/>
</dbReference>
<evidence type="ECO:0000313" key="4">
    <source>
        <dbReference type="Proteomes" id="UP000886653"/>
    </source>
</evidence>
<dbReference type="Proteomes" id="UP000886653">
    <property type="component" value="Unassembled WGS sequence"/>
</dbReference>
<evidence type="ECO:0000313" key="3">
    <source>
        <dbReference type="EMBL" id="KAG0149671.1"/>
    </source>
</evidence>
<dbReference type="Gene3D" id="3.40.50.1110">
    <property type="entry name" value="SGNH hydrolase"/>
    <property type="match status" value="1"/>
</dbReference>